<reference evidence="1 2" key="1">
    <citation type="submission" date="2019-07" db="EMBL/GenBank/DDBJ databases">
        <title>Genome sequencing for Ferrovibrio sp. K5.</title>
        <authorList>
            <person name="Park S.-J."/>
        </authorList>
    </citation>
    <scope>NUCLEOTIDE SEQUENCE [LARGE SCALE GENOMIC DNA]</scope>
    <source>
        <strain evidence="1 2">K5</strain>
    </source>
</reference>
<protein>
    <submittedName>
        <fullName evidence="1">Uncharacterized protein</fullName>
    </submittedName>
</protein>
<dbReference type="AlphaFoldDB" id="A0A516GYN5"/>
<proteinExistence type="predicted"/>
<keyword evidence="2" id="KW-1185">Reference proteome</keyword>
<gene>
    <name evidence="1" type="ORF">FNB15_04835</name>
</gene>
<evidence type="ECO:0000313" key="2">
    <source>
        <dbReference type="Proteomes" id="UP000317496"/>
    </source>
</evidence>
<dbReference type="Proteomes" id="UP000317496">
    <property type="component" value="Chromosome"/>
</dbReference>
<organism evidence="1 2">
    <name type="scientific">Ferrovibrio terrae</name>
    <dbReference type="NCBI Taxonomy" id="2594003"/>
    <lineage>
        <taxon>Bacteria</taxon>
        <taxon>Pseudomonadati</taxon>
        <taxon>Pseudomonadota</taxon>
        <taxon>Alphaproteobacteria</taxon>
        <taxon>Rhodospirillales</taxon>
        <taxon>Rhodospirillaceae</taxon>
        <taxon>Ferrovibrio</taxon>
    </lineage>
</organism>
<sequence>MKITDHMRYPHPVLSEYSQDYVTGEFRCEFIQQMTSEGELKLVAELALDSRELADLVETQRASIGYFLVCRRTYFNFLQAAPLGKSEKFFDASQMFGKVVLRPVIWTLHDVKSFSSPLIHKEFGEAVNLPKGSVIALGPEFSFSIDKKKFKPFESIFELAESPDVEPGTIFVDPMQDRITIFAEPTTHKALANIREIPRGKDIMLNTVYMPAVMEVVALLQGGDASVTGKHWYRVFKAKCDDMGIDPAARNQSPLVIAQKLLRAPLRKTISMMERL</sequence>
<dbReference type="OrthoDB" id="8455441at2"/>
<name>A0A516GYN5_9PROT</name>
<evidence type="ECO:0000313" key="1">
    <source>
        <dbReference type="EMBL" id="QDO96643.1"/>
    </source>
</evidence>
<dbReference type="RefSeq" id="WP_144067624.1">
    <property type="nucleotide sequence ID" value="NZ_CP041636.1"/>
</dbReference>
<accession>A0A516GYN5</accession>
<dbReference type="EMBL" id="CP041636">
    <property type="protein sequence ID" value="QDO96643.1"/>
    <property type="molecule type" value="Genomic_DNA"/>
</dbReference>
<dbReference type="KEGG" id="fer:FNB15_04835"/>